<evidence type="ECO:0000313" key="4">
    <source>
        <dbReference type="Proteomes" id="UP000008810"/>
    </source>
</evidence>
<feature type="compositionally biased region" description="Low complexity" evidence="1">
    <location>
        <begin position="145"/>
        <end position="163"/>
    </location>
</feature>
<feature type="compositionally biased region" description="Basic and acidic residues" evidence="1">
    <location>
        <begin position="164"/>
        <end position="173"/>
    </location>
</feature>
<dbReference type="EMBL" id="CM000884">
    <property type="protein sequence ID" value="KQJ82830.1"/>
    <property type="molecule type" value="Genomic_DNA"/>
</dbReference>
<dbReference type="InParanoid" id="A0A0Q3E553"/>
<organism evidence="2">
    <name type="scientific">Brachypodium distachyon</name>
    <name type="common">Purple false brome</name>
    <name type="synonym">Trachynia distachya</name>
    <dbReference type="NCBI Taxonomy" id="15368"/>
    <lineage>
        <taxon>Eukaryota</taxon>
        <taxon>Viridiplantae</taxon>
        <taxon>Streptophyta</taxon>
        <taxon>Embryophyta</taxon>
        <taxon>Tracheophyta</taxon>
        <taxon>Spermatophyta</taxon>
        <taxon>Magnoliopsida</taxon>
        <taxon>Liliopsida</taxon>
        <taxon>Poales</taxon>
        <taxon>Poaceae</taxon>
        <taxon>BOP clade</taxon>
        <taxon>Pooideae</taxon>
        <taxon>Stipodae</taxon>
        <taxon>Brachypodieae</taxon>
        <taxon>Brachypodium</taxon>
    </lineage>
</organism>
<feature type="region of interest" description="Disordered" evidence="1">
    <location>
        <begin position="1"/>
        <end position="34"/>
    </location>
</feature>
<evidence type="ECO:0000313" key="3">
    <source>
        <dbReference type="EnsemblPlants" id="KQJ82830"/>
    </source>
</evidence>
<dbReference type="Gramene" id="KQJ82830">
    <property type="protein sequence ID" value="KQJ82830"/>
    <property type="gene ID" value="BRADI_5g11255v3"/>
</dbReference>
<dbReference type="EnsemblPlants" id="KQJ82830">
    <property type="protein sequence ID" value="KQJ82830"/>
    <property type="gene ID" value="BRADI_5g11255v3"/>
</dbReference>
<dbReference type="Proteomes" id="UP000008810">
    <property type="component" value="Chromosome 5"/>
</dbReference>
<proteinExistence type="predicted"/>
<sequence length="212" mass="23104">MATAPPEPEPTEATPTLYSQSRAPRRARAVDTTARHHSAVASILSASLLSNRSTRRLRPDPLMLLRHSMALSGLALPRAYAPLPLPRTYAPPPTRTCSSAATARPAPPPARTAPPPPRSQLLPRPAPCSNPSPRPALQPPGTPFPTARALLRPAPLRLRTASPRLRDRHGSKEVRKRGSLQERRRERGERGDLHRTVRRAPHAMTRVGTSGN</sequence>
<evidence type="ECO:0000313" key="2">
    <source>
        <dbReference type="EMBL" id="KQJ82830.1"/>
    </source>
</evidence>
<reference evidence="3" key="3">
    <citation type="submission" date="2018-08" db="UniProtKB">
        <authorList>
            <consortium name="EnsemblPlants"/>
        </authorList>
    </citation>
    <scope>IDENTIFICATION</scope>
    <source>
        <strain evidence="3">cv. Bd21</strain>
    </source>
</reference>
<dbReference type="AlphaFoldDB" id="A0A0Q3E553"/>
<keyword evidence="4" id="KW-1185">Reference proteome</keyword>
<name>A0A0Q3E553_BRADI</name>
<protein>
    <submittedName>
        <fullName evidence="2 3">Uncharacterized protein</fullName>
    </submittedName>
</protein>
<accession>A0A0Q3E553</accession>
<reference evidence="2 3" key="1">
    <citation type="journal article" date="2010" name="Nature">
        <title>Genome sequencing and analysis of the model grass Brachypodium distachyon.</title>
        <authorList>
            <consortium name="International Brachypodium Initiative"/>
        </authorList>
    </citation>
    <scope>NUCLEOTIDE SEQUENCE [LARGE SCALE GENOMIC DNA]</scope>
    <source>
        <strain evidence="2 3">Bd21</strain>
    </source>
</reference>
<feature type="compositionally biased region" description="Pro residues" evidence="1">
    <location>
        <begin position="105"/>
        <end position="143"/>
    </location>
</feature>
<feature type="compositionally biased region" description="Low complexity" evidence="1">
    <location>
        <begin position="95"/>
        <end position="104"/>
    </location>
</feature>
<reference evidence="2" key="2">
    <citation type="submission" date="2017-06" db="EMBL/GenBank/DDBJ databases">
        <title>WGS assembly of Brachypodium distachyon.</title>
        <authorList>
            <consortium name="The International Brachypodium Initiative"/>
            <person name="Lucas S."/>
            <person name="Harmon-Smith M."/>
            <person name="Lail K."/>
            <person name="Tice H."/>
            <person name="Grimwood J."/>
            <person name="Bruce D."/>
            <person name="Barry K."/>
            <person name="Shu S."/>
            <person name="Lindquist E."/>
            <person name="Wang M."/>
            <person name="Pitluck S."/>
            <person name="Vogel J.P."/>
            <person name="Garvin D.F."/>
            <person name="Mockler T.C."/>
            <person name="Schmutz J."/>
            <person name="Rokhsar D."/>
            <person name="Bevan M.W."/>
        </authorList>
    </citation>
    <scope>NUCLEOTIDE SEQUENCE</scope>
    <source>
        <strain evidence="2">Bd21</strain>
    </source>
</reference>
<gene>
    <name evidence="2" type="ORF">BRADI_5g11255v3</name>
</gene>
<feature type="region of interest" description="Disordered" evidence="1">
    <location>
        <begin position="91"/>
        <end position="212"/>
    </location>
</feature>
<feature type="compositionally biased region" description="Basic and acidic residues" evidence="1">
    <location>
        <begin position="179"/>
        <end position="195"/>
    </location>
</feature>
<evidence type="ECO:0000256" key="1">
    <source>
        <dbReference type="SAM" id="MobiDB-lite"/>
    </source>
</evidence>